<evidence type="ECO:0000256" key="2">
    <source>
        <dbReference type="ARBA" id="ARBA00004667"/>
    </source>
</evidence>
<comment type="pathway">
    <text evidence="2">Amino-acid biosynthesis; L-histidine biosynthesis; L-histidine from 5-phospho-alpha-D-ribose 1-diphosphate: step 1/9.</text>
</comment>
<feature type="domain" description="ATP phosphoribosyltransferase catalytic" evidence="11">
    <location>
        <begin position="54"/>
        <end position="226"/>
    </location>
</feature>
<protein>
    <recommendedName>
        <fullName evidence="4 10">ATP phosphoribosyltransferase</fullName>
        <ecNumber evidence="3 10">2.4.2.17</ecNumber>
    </recommendedName>
</protein>
<evidence type="ECO:0000313" key="13">
    <source>
        <dbReference type="Proteomes" id="UP000249364"/>
    </source>
</evidence>
<keyword evidence="8" id="KW-0368">Histidine biosynthesis</keyword>
<dbReference type="GO" id="GO:0003879">
    <property type="term" value="F:ATP phosphoribosyltransferase activity"/>
    <property type="evidence" value="ECO:0007669"/>
    <property type="project" value="UniProtKB-UniRule"/>
</dbReference>
<proteinExistence type="predicted"/>
<sequence length="240" mass="25841">MTLKLGVPSKGRLMEKTFEWFAARGVSLSRTGEAREYAGAVDGVEGVELVLLSASEIPRELAAGRIHLGVTGSDLVREDLADWSAQVAELAPMGFGHADLIVAVPKAWVDVETLDDLDAVASAFRAQHGFRLRIATKYHRLVRDYLRAHGVADYQLVDSQGATEGTVKNLTAEAIADITSTGETLRANHLKILRDAPVHCSQATLFAARGADWGQVAAPMAKLAQRLGITLPQEMSLQDS</sequence>
<dbReference type="AlphaFoldDB" id="A0A2W7PYN0"/>
<accession>A0A2W7PYN0</accession>
<evidence type="ECO:0000256" key="1">
    <source>
        <dbReference type="ARBA" id="ARBA00000915"/>
    </source>
</evidence>
<evidence type="ECO:0000256" key="9">
    <source>
        <dbReference type="ARBA" id="ARBA00024861"/>
    </source>
</evidence>
<dbReference type="EC" id="2.4.2.17" evidence="3 10"/>
<dbReference type="Proteomes" id="UP000249364">
    <property type="component" value="Unassembled WGS sequence"/>
</dbReference>
<dbReference type="PANTHER" id="PTHR21403">
    <property type="entry name" value="ATP PHOSPHORIBOSYLTRANSFERASE ATP-PRTASE"/>
    <property type="match status" value="1"/>
</dbReference>
<dbReference type="UniPathway" id="UPA00031">
    <property type="reaction ID" value="UER00006"/>
</dbReference>
<comment type="function">
    <text evidence="9">Catalyzes the condensation of ATP and 5-phosphoribose 1-diphosphate to form N'-(5'-phosphoribosyl)-ATP (PR-ATP). Has a crucial role in the pathway because the rate of histidine biosynthesis seems to be controlled primarily by regulation of HisG enzymatic activity.</text>
</comment>
<dbReference type="SUPFAM" id="SSF53850">
    <property type="entry name" value="Periplasmic binding protein-like II"/>
    <property type="match status" value="1"/>
</dbReference>
<evidence type="ECO:0000256" key="10">
    <source>
        <dbReference type="NCBIfam" id="TIGR00070"/>
    </source>
</evidence>
<evidence type="ECO:0000259" key="11">
    <source>
        <dbReference type="Pfam" id="PF01634"/>
    </source>
</evidence>
<dbReference type="RefSeq" id="WP_071468311.1">
    <property type="nucleotide sequence ID" value="NZ_MEHT01000004.1"/>
</dbReference>
<evidence type="ECO:0000313" key="12">
    <source>
        <dbReference type="EMBL" id="PZX38960.1"/>
    </source>
</evidence>
<dbReference type="Gene3D" id="3.40.190.10">
    <property type="entry name" value="Periplasmic binding protein-like II"/>
    <property type="match status" value="2"/>
</dbReference>
<evidence type="ECO:0000256" key="5">
    <source>
        <dbReference type="ARBA" id="ARBA00022605"/>
    </source>
</evidence>
<keyword evidence="7 12" id="KW-0808">Transferase</keyword>
<organism evidence="12 13">
    <name type="scientific">Roseinatronobacter thiooxidans</name>
    <dbReference type="NCBI Taxonomy" id="121821"/>
    <lineage>
        <taxon>Bacteria</taxon>
        <taxon>Pseudomonadati</taxon>
        <taxon>Pseudomonadota</taxon>
        <taxon>Alphaproteobacteria</taxon>
        <taxon>Rhodobacterales</taxon>
        <taxon>Paracoccaceae</taxon>
        <taxon>Roseinatronobacter</taxon>
    </lineage>
</organism>
<dbReference type="OrthoDB" id="9806435at2"/>
<dbReference type="InterPro" id="IPR013820">
    <property type="entry name" value="ATP_PRibTrfase_cat"/>
</dbReference>
<dbReference type="CDD" id="cd13593">
    <property type="entry name" value="PBP2_HisGL3"/>
    <property type="match status" value="1"/>
</dbReference>
<evidence type="ECO:0000256" key="7">
    <source>
        <dbReference type="ARBA" id="ARBA00022679"/>
    </source>
</evidence>
<evidence type="ECO:0000256" key="8">
    <source>
        <dbReference type="ARBA" id="ARBA00023102"/>
    </source>
</evidence>
<keyword evidence="6 12" id="KW-0328">Glycosyltransferase</keyword>
<dbReference type="EMBL" id="QKZQ01000016">
    <property type="protein sequence ID" value="PZX38960.1"/>
    <property type="molecule type" value="Genomic_DNA"/>
</dbReference>
<dbReference type="PANTHER" id="PTHR21403:SF8">
    <property type="entry name" value="ATP PHOSPHORIBOSYLTRANSFERASE"/>
    <property type="match status" value="1"/>
</dbReference>
<gene>
    <name evidence="12" type="ORF">LY56_02968</name>
</gene>
<evidence type="ECO:0000256" key="4">
    <source>
        <dbReference type="ARBA" id="ARBA00020998"/>
    </source>
</evidence>
<dbReference type="Pfam" id="PF01634">
    <property type="entry name" value="HisG"/>
    <property type="match status" value="1"/>
</dbReference>
<reference evidence="12 13" key="1">
    <citation type="submission" date="2018-06" db="EMBL/GenBank/DDBJ databases">
        <title>Genomic Encyclopedia of Archaeal and Bacterial Type Strains, Phase II (KMG-II): from individual species to whole genera.</title>
        <authorList>
            <person name="Goeker M."/>
        </authorList>
    </citation>
    <scope>NUCLEOTIDE SEQUENCE [LARGE SCALE GENOMIC DNA]</scope>
    <source>
        <strain evidence="12 13">DSM 13087</strain>
    </source>
</reference>
<dbReference type="GO" id="GO:0005737">
    <property type="term" value="C:cytoplasm"/>
    <property type="evidence" value="ECO:0007669"/>
    <property type="project" value="InterPro"/>
</dbReference>
<dbReference type="STRING" id="121821.GCA_001870675_01505"/>
<dbReference type="GO" id="GO:0000105">
    <property type="term" value="P:L-histidine biosynthetic process"/>
    <property type="evidence" value="ECO:0007669"/>
    <property type="project" value="UniProtKB-UniRule"/>
</dbReference>
<evidence type="ECO:0000256" key="6">
    <source>
        <dbReference type="ARBA" id="ARBA00022676"/>
    </source>
</evidence>
<dbReference type="InterPro" id="IPR001348">
    <property type="entry name" value="ATP_PRibTrfase_HisG"/>
</dbReference>
<keyword evidence="5" id="KW-0028">Amino-acid biosynthesis</keyword>
<comment type="caution">
    <text evidence="12">The sequence shown here is derived from an EMBL/GenBank/DDBJ whole genome shotgun (WGS) entry which is preliminary data.</text>
</comment>
<comment type="catalytic activity">
    <reaction evidence="1">
        <text>1-(5-phospho-beta-D-ribosyl)-ATP + diphosphate = 5-phospho-alpha-D-ribose 1-diphosphate + ATP</text>
        <dbReference type="Rhea" id="RHEA:18473"/>
        <dbReference type="ChEBI" id="CHEBI:30616"/>
        <dbReference type="ChEBI" id="CHEBI:33019"/>
        <dbReference type="ChEBI" id="CHEBI:58017"/>
        <dbReference type="ChEBI" id="CHEBI:73183"/>
        <dbReference type="EC" id="2.4.2.17"/>
    </reaction>
</comment>
<name>A0A2W7PYN0_9RHOB</name>
<evidence type="ECO:0000256" key="3">
    <source>
        <dbReference type="ARBA" id="ARBA00011946"/>
    </source>
</evidence>
<keyword evidence="13" id="KW-1185">Reference proteome</keyword>
<dbReference type="NCBIfam" id="TIGR00070">
    <property type="entry name" value="hisG"/>
    <property type="match status" value="1"/>
</dbReference>